<dbReference type="EMBL" id="MK250090">
    <property type="protein sequence ID" value="QDY52295.1"/>
    <property type="molecule type" value="Genomic_DNA"/>
</dbReference>
<reference evidence="6" key="1">
    <citation type="submission" date="2018-11" db="EMBL/GenBank/DDBJ databases">
        <title>A distinct lineage of giant viruses engineers rhodopsin photosystems in predatory marine eukaryotes.</title>
        <authorList>
            <person name="Needham D.M."/>
            <person name="Yoshizawa S."/>
            <person name="Hosaka T."/>
            <person name="Poirier C."/>
            <person name="Choi C.-J."/>
            <person name="Hehenberger E."/>
            <person name="Irwin N.A.T."/>
            <person name="Wilken S."/>
            <person name="Yung C.-M."/>
            <person name="Bachy C."/>
            <person name="Kurihara R."/>
            <person name="Nakajima Y."/>
            <person name="Kojima K."/>
            <person name="Kimura-Someya T."/>
            <person name="Leonard G."/>
            <person name="Malmstrom R.R."/>
            <person name="Mende D."/>
            <person name="Olson D.K."/>
            <person name="Sudo Y."/>
            <person name="Sudek S."/>
            <person name="Richards T.A."/>
            <person name="DeLong E.F."/>
            <person name="Keeling P.J."/>
            <person name="Santoro A.E."/>
            <person name="Shirouzu M."/>
            <person name="Iwasaki W."/>
            <person name="Worden A.Z."/>
        </authorList>
    </citation>
    <scope>NUCLEOTIDE SEQUENCE</scope>
</reference>
<dbReference type="Pfam" id="PF00875">
    <property type="entry name" value="DNA_photolyase"/>
    <property type="match status" value="1"/>
</dbReference>
<dbReference type="PROSITE" id="PS00394">
    <property type="entry name" value="DNA_PHOTOLYASES_1_1"/>
    <property type="match status" value="1"/>
</dbReference>
<accession>A0A5B8IIA7</accession>
<dbReference type="PANTHER" id="PTHR11455:SF9">
    <property type="entry name" value="CRYPTOCHROME CIRCADIAN CLOCK 5 ISOFORM X1"/>
    <property type="match status" value="1"/>
</dbReference>
<evidence type="ECO:0000313" key="6">
    <source>
        <dbReference type="EMBL" id="QDY52295.1"/>
    </source>
</evidence>
<dbReference type="PROSITE" id="PS51645">
    <property type="entry name" value="PHR_CRY_ALPHA_BETA"/>
    <property type="match status" value="1"/>
</dbReference>
<protein>
    <submittedName>
        <fullName evidence="6">FAD binding domain of DNA photolyase</fullName>
    </submittedName>
</protein>
<dbReference type="InterPro" id="IPR005101">
    <property type="entry name" value="Cryptochr/Photolyase_FAD-bd"/>
</dbReference>
<keyword evidence="3" id="KW-0274">FAD</keyword>
<evidence type="ECO:0000256" key="4">
    <source>
        <dbReference type="ARBA" id="ARBA00022991"/>
    </source>
</evidence>
<dbReference type="GO" id="GO:0071949">
    <property type="term" value="F:FAD binding"/>
    <property type="evidence" value="ECO:0007669"/>
    <property type="project" value="TreeGrafter"/>
</dbReference>
<dbReference type="GO" id="GO:0003677">
    <property type="term" value="F:DNA binding"/>
    <property type="evidence" value="ECO:0007669"/>
    <property type="project" value="TreeGrafter"/>
</dbReference>
<feature type="domain" description="Photolyase/cryptochrome alpha/beta" evidence="5">
    <location>
        <begin position="1"/>
        <end position="131"/>
    </location>
</feature>
<keyword evidence="6" id="KW-0456">Lyase</keyword>
<name>A0A5B8IIA7_9VIRU</name>
<dbReference type="Pfam" id="PF03441">
    <property type="entry name" value="FAD_binding_7"/>
    <property type="match status" value="1"/>
</dbReference>
<evidence type="ECO:0000259" key="5">
    <source>
        <dbReference type="PROSITE" id="PS51645"/>
    </source>
</evidence>
<dbReference type="SUPFAM" id="SSF52425">
    <property type="entry name" value="Cryptochrome/photolyase, N-terminal domain"/>
    <property type="match status" value="1"/>
</dbReference>
<evidence type="ECO:0000256" key="2">
    <source>
        <dbReference type="ARBA" id="ARBA00022630"/>
    </source>
</evidence>
<proteinExistence type="predicted"/>
<sequence length="449" mass="53346">MYTIYIFRRDLRIQDNLGFNYAMENCSNIIPIFIFTPEQVVKNEFKSENAIEFMIESLKELDLNLKKYNSKLYVFQGDNIKVLKKIISKLDIENIVFNQDYTPYAKKRDLKIEKLCKKNDIKCHMIHDYLLAEIGTFLKKDGNPYTVFTPFRNNALKEKIDKPKILKVKNLANPKLKDDGFIEYNINTDKLVKGGRDNGLKQLAKIKKQKKYNDDRNSLSIQTSLLSAYIKFGNISIREVYWKIRDVLGIENDLISQLFWREFYFYITNYFPEVLQGKNFNPKYDDIEWNNDKKYFKAWCEGKTGVPVVDAGMRELNKTGYMHNRARLITSNYLNRILGCDWRLGEKYYASKLTDYDPAVNNGNWQWIASTGTDPKPYFQRLFNPWLQSKKSDKDCLYIKKWVPELESVPNKEIHEWEKYCDKYDFYMKPIRDYKEGRGESVKMYKAVL</sequence>
<dbReference type="SUPFAM" id="SSF48173">
    <property type="entry name" value="Cryptochrome/photolyase FAD-binding domain"/>
    <property type="match status" value="1"/>
</dbReference>
<dbReference type="InterPro" id="IPR014729">
    <property type="entry name" value="Rossmann-like_a/b/a_fold"/>
</dbReference>
<comment type="cofactor">
    <cofactor evidence="1">
        <name>FAD</name>
        <dbReference type="ChEBI" id="CHEBI:57692"/>
    </cofactor>
</comment>
<dbReference type="GO" id="GO:0006950">
    <property type="term" value="P:response to stress"/>
    <property type="evidence" value="ECO:0007669"/>
    <property type="project" value="UniProtKB-ARBA"/>
</dbReference>
<dbReference type="InterPro" id="IPR006050">
    <property type="entry name" value="DNA_photolyase_N"/>
</dbReference>
<organism evidence="6">
    <name type="scientific">Mimiviridae sp. ChoanoV1</name>
    <dbReference type="NCBI Taxonomy" id="2596887"/>
    <lineage>
        <taxon>Viruses</taxon>
        <taxon>Varidnaviria</taxon>
        <taxon>Bamfordvirae</taxon>
        <taxon>Nucleocytoviricota</taxon>
        <taxon>Megaviricetes</taxon>
        <taxon>Imitervirales</taxon>
        <taxon>Schizomimiviridae</taxon>
    </lineage>
</organism>
<dbReference type="InterPro" id="IPR018394">
    <property type="entry name" value="DNA_photolyase_1_CS_C"/>
</dbReference>
<dbReference type="Gene3D" id="1.25.40.80">
    <property type="match status" value="1"/>
</dbReference>
<keyword evidence="2" id="KW-0285">Flavoprotein</keyword>
<dbReference type="InterPro" id="IPR036155">
    <property type="entry name" value="Crypto/Photolyase_N_sf"/>
</dbReference>
<dbReference type="InterPro" id="IPR002081">
    <property type="entry name" value="Cryptochrome/DNA_photolyase_1"/>
</dbReference>
<dbReference type="GO" id="GO:0003904">
    <property type="term" value="F:deoxyribodipyrimidine photo-lyase activity"/>
    <property type="evidence" value="ECO:0007669"/>
    <property type="project" value="TreeGrafter"/>
</dbReference>
<evidence type="ECO:0000256" key="1">
    <source>
        <dbReference type="ARBA" id="ARBA00001974"/>
    </source>
</evidence>
<dbReference type="Gene3D" id="1.10.579.10">
    <property type="entry name" value="DNA Cyclobutane Dipyrimidine Photolyase, subunit A, domain 3"/>
    <property type="match status" value="1"/>
</dbReference>
<gene>
    <name evidence="6" type="ORF">6_7</name>
</gene>
<dbReference type="Gene3D" id="3.40.50.620">
    <property type="entry name" value="HUPs"/>
    <property type="match status" value="1"/>
</dbReference>
<dbReference type="InterPro" id="IPR036134">
    <property type="entry name" value="Crypto/Photolyase_FAD-like_sf"/>
</dbReference>
<dbReference type="GO" id="GO:0006139">
    <property type="term" value="P:nucleobase-containing compound metabolic process"/>
    <property type="evidence" value="ECO:0007669"/>
    <property type="project" value="UniProtKB-ARBA"/>
</dbReference>
<evidence type="ECO:0000256" key="3">
    <source>
        <dbReference type="ARBA" id="ARBA00022827"/>
    </source>
</evidence>
<dbReference type="PRINTS" id="PR00147">
    <property type="entry name" value="DNAPHOTLYASE"/>
</dbReference>
<keyword evidence="4" id="KW-0157">Chromophore</keyword>
<dbReference type="PANTHER" id="PTHR11455">
    <property type="entry name" value="CRYPTOCHROME"/>
    <property type="match status" value="1"/>
</dbReference>